<proteinExistence type="predicted"/>
<evidence type="ECO:0000313" key="1">
    <source>
        <dbReference type="EMBL" id="PCJ26212.1"/>
    </source>
</evidence>
<dbReference type="AlphaFoldDB" id="A0A2A5B3Z5"/>
<dbReference type="EMBL" id="NVVJ01000012">
    <property type="protein sequence ID" value="PCJ26212.1"/>
    <property type="molecule type" value="Genomic_DNA"/>
</dbReference>
<sequence>MESILREMRAYNIEHQILPGENTVINRILKHSVEMEPVYAELTSKLSECQQINLWDALLGVATFWNPEASKALREEKRKLFKLNREIAKCAKSLAMMIKERRDISEISGISAYEDYHFIHWVNRAGMKKPYYQVYVKKDINSLKSRFDLKYWPDNHEVVAAIGELAQENEVYETDSWTEELLSSSKCSTADYLRVILKAIEDRKENGPSAGLLPEGFRLSDNLLATLINCTLDLSSENLLSSENIKRSRQNIRDRKLAMKMED</sequence>
<accession>A0A2A5B3Z5</accession>
<gene>
    <name evidence="1" type="ORF">COA96_05565</name>
</gene>
<comment type="caution">
    <text evidence="1">The sequence shown here is derived from an EMBL/GenBank/DDBJ whole genome shotgun (WGS) entry which is preliminary data.</text>
</comment>
<protein>
    <submittedName>
        <fullName evidence="1">Uncharacterized protein</fullName>
    </submittedName>
</protein>
<reference evidence="2" key="1">
    <citation type="submission" date="2017-08" db="EMBL/GenBank/DDBJ databases">
        <title>A dynamic microbial community with high functional redundancy inhabits the cold, oxic subseafloor aquifer.</title>
        <authorList>
            <person name="Tully B.J."/>
            <person name="Wheat C.G."/>
            <person name="Glazer B.T."/>
            <person name="Huber J.A."/>
        </authorList>
    </citation>
    <scope>NUCLEOTIDE SEQUENCE [LARGE SCALE GENOMIC DNA]</scope>
</reference>
<name>A0A2A5B3Z5_9GAMM</name>
<evidence type="ECO:0000313" key="2">
    <source>
        <dbReference type="Proteomes" id="UP000218327"/>
    </source>
</evidence>
<dbReference type="Proteomes" id="UP000218327">
    <property type="component" value="Unassembled WGS sequence"/>
</dbReference>
<organism evidence="1 2">
    <name type="scientific">SAR86 cluster bacterium</name>
    <dbReference type="NCBI Taxonomy" id="2030880"/>
    <lineage>
        <taxon>Bacteria</taxon>
        <taxon>Pseudomonadati</taxon>
        <taxon>Pseudomonadota</taxon>
        <taxon>Gammaproteobacteria</taxon>
        <taxon>SAR86 cluster</taxon>
    </lineage>
</organism>